<reference evidence="2" key="2">
    <citation type="journal article" date="2009" name="Fungal Genet. Biol.">
        <title>The 2008 update of the Aspergillus nidulans genome annotation: a community effort.</title>
        <authorList>
            <person name="Wortman J.R."/>
            <person name="Gilsenan J.M."/>
            <person name="Joardar V."/>
            <person name="Deegan J."/>
            <person name="Clutterbuck J."/>
            <person name="Andersen M.R."/>
            <person name="Archer D."/>
            <person name="Bencina M."/>
            <person name="Braus G."/>
            <person name="Coutinho P."/>
            <person name="von Dohren H."/>
            <person name="Doonan J."/>
            <person name="Driessen A.J."/>
            <person name="Durek P."/>
            <person name="Espeso E."/>
            <person name="Fekete E."/>
            <person name="Flipphi M."/>
            <person name="Estrada C.G."/>
            <person name="Geysens S."/>
            <person name="Goldman G."/>
            <person name="de Groot P.W."/>
            <person name="Hansen K."/>
            <person name="Harris S.D."/>
            <person name="Heinekamp T."/>
            <person name="Helmstaedt K."/>
            <person name="Henrissat B."/>
            <person name="Hofmann G."/>
            <person name="Homan T."/>
            <person name="Horio T."/>
            <person name="Horiuchi H."/>
            <person name="James S."/>
            <person name="Jones M."/>
            <person name="Karaffa L."/>
            <person name="Karanyi Z."/>
            <person name="Kato M."/>
            <person name="Keller N."/>
            <person name="Kelly D.E."/>
            <person name="Kiel J.A."/>
            <person name="Kim J.M."/>
            <person name="van der Klei I.J."/>
            <person name="Klis F.M."/>
            <person name="Kovalchuk A."/>
            <person name="Krasevec N."/>
            <person name="Kubicek C.P."/>
            <person name="Liu B."/>
            <person name="Maccabe A."/>
            <person name="Meyer V."/>
            <person name="Mirabito P."/>
            <person name="Miskei M."/>
            <person name="Mos M."/>
            <person name="Mullins J."/>
            <person name="Nelson D.R."/>
            <person name="Nielsen J."/>
            <person name="Oakley B.R."/>
            <person name="Osmani S.A."/>
            <person name="Pakula T."/>
            <person name="Paszewski A."/>
            <person name="Paulsen I."/>
            <person name="Pilsyk S."/>
            <person name="Pocsi I."/>
            <person name="Punt P.J."/>
            <person name="Ram A.F."/>
            <person name="Ren Q."/>
            <person name="Robellet X."/>
            <person name="Robson G."/>
            <person name="Seiboth B."/>
            <person name="van Solingen P."/>
            <person name="Specht T."/>
            <person name="Sun J."/>
            <person name="Taheri-Talesh N."/>
            <person name="Takeshita N."/>
            <person name="Ussery D."/>
            <person name="vanKuyk P.A."/>
            <person name="Visser H."/>
            <person name="van de Vondervoort P.J."/>
            <person name="de Vries R.P."/>
            <person name="Walton J."/>
            <person name="Xiang X."/>
            <person name="Xiong Y."/>
            <person name="Zeng A.P."/>
            <person name="Brandt B.W."/>
            <person name="Cornell M.J."/>
            <person name="van den Hondel C.A."/>
            <person name="Visser J."/>
            <person name="Oliver S.G."/>
            <person name="Turner G."/>
        </authorList>
    </citation>
    <scope>GENOME REANNOTATION</scope>
    <source>
        <strain evidence="2">FGSC A4 / ATCC 38163 / CBS 112.46 / NRRL 194 / M139</strain>
    </source>
</reference>
<evidence type="ECO:0000313" key="1">
    <source>
        <dbReference type="EMBL" id="CBF74785.1"/>
    </source>
</evidence>
<name>Q5B5W9_EMENI</name>
<dbReference type="InterPro" id="IPR032710">
    <property type="entry name" value="NTF2-like_dom_sf"/>
</dbReference>
<dbReference type="Proteomes" id="UP000000560">
    <property type="component" value="Chromosome II"/>
</dbReference>
<reference evidence="2" key="1">
    <citation type="journal article" date="2005" name="Nature">
        <title>Sequencing of Aspergillus nidulans and comparative analysis with A. fumigatus and A. oryzae.</title>
        <authorList>
            <person name="Galagan J.E."/>
            <person name="Calvo S.E."/>
            <person name="Cuomo C."/>
            <person name="Ma L.J."/>
            <person name="Wortman J.R."/>
            <person name="Batzoglou S."/>
            <person name="Lee S.I."/>
            <person name="Basturkmen M."/>
            <person name="Spevak C.C."/>
            <person name="Clutterbuck J."/>
            <person name="Kapitonov V."/>
            <person name="Jurka J."/>
            <person name="Scazzocchio C."/>
            <person name="Farman M."/>
            <person name="Butler J."/>
            <person name="Purcell S."/>
            <person name="Harris S."/>
            <person name="Braus G.H."/>
            <person name="Draht O."/>
            <person name="Busch S."/>
            <person name="D'Enfert C."/>
            <person name="Bouchier C."/>
            <person name="Goldman G.H."/>
            <person name="Bell-Pedersen D."/>
            <person name="Griffiths-Jones S."/>
            <person name="Doonan J.H."/>
            <person name="Yu J."/>
            <person name="Vienken K."/>
            <person name="Pain A."/>
            <person name="Freitag M."/>
            <person name="Selker E.U."/>
            <person name="Archer D.B."/>
            <person name="Penalva M.A."/>
            <person name="Oakley B.R."/>
            <person name="Momany M."/>
            <person name="Tanaka T."/>
            <person name="Kumagai T."/>
            <person name="Asai K."/>
            <person name="Machida M."/>
            <person name="Nierman W.C."/>
            <person name="Denning D.W."/>
            <person name="Caddick M."/>
            <person name="Hynes M."/>
            <person name="Paoletti M."/>
            <person name="Fischer R."/>
            <person name="Miller B."/>
            <person name="Dyer P."/>
            <person name="Sachs M.S."/>
            <person name="Osmani S.A."/>
            <person name="Birren B.W."/>
        </authorList>
    </citation>
    <scope>NUCLEOTIDE SEQUENCE [LARGE SCALE GENOMIC DNA]</scope>
    <source>
        <strain evidence="2">FGSC A4 / ATCC 38163 / CBS 112.46 / NRRL 194 / M139</strain>
    </source>
</reference>
<protein>
    <recommendedName>
        <fullName evidence="3">SnoaL-like domain-containing protein</fullName>
    </recommendedName>
</protein>
<dbReference type="AlphaFoldDB" id="Q5B5W9"/>
<evidence type="ECO:0008006" key="3">
    <source>
        <dbReference type="Google" id="ProtNLM"/>
    </source>
</evidence>
<dbReference type="EMBL" id="BN001302">
    <property type="protein sequence ID" value="CBF74785.1"/>
    <property type="molecule type" value="Genomic_DNA"/>
</dbReference>
<accession>C8V5H7</accession>
<keyword evidence="2" id="KW-1185">Reference proteome</keyword>
<dbReference type="PANTHER" id="PTHR39401">
    <property type="entry name" value="SNOAL-LIKE DOMAIN-CONTAINING PROTEIN"/>
    <property type="match status" value="1"/>
</dbReference>
<dbReference type="eggNOG" id="ENOG502S7KH">
    <property type="taxonomic scope" value="Eukaryota"/>
</dbReference>
<proteinExistence type="predicted"/>
<sequence length="172" mass="19123">MSYKISSSPALSPAKASEMISFLESFYSISDTESQHDAYVASFTPEATLIMGPKTAKGADQIRTLRHGLWTHVASRKHTATKVFFGGEDELMLYGTVKYVLKSDPEAEVEVQWAGRVVFDFTEGVRMRFYQVYLYTYDRNIETTCGAGGVNSAIVTHNLFSTESDAGSWTVM</sequence>
<gene>
    <name evidence="1" type="ORF">ANIA_04061</name>
</gene>
<dbReference type="RefSeq" id="XP_661665.1">
    <property type="nucleotide sequence ID" value="XM_656573.1"/>
</dbReference>
<dbReference type="GeneID" id="2873484"/>
<dbReference type="SUPFAM" id="SSF54427">
    <property type="entry name" value="NTF2-like"/>
    <property type="match status" value="1"/>
</dbReference>
<evidence type="ECO:0000313" key="2">
    <source>
        <dbReference type="Proteomes" id="UP000000560"/>
    </source>
</evidence>
<dbReference type="STRING" id="227321.Q5B5W9"/>
<organism evidence="1 2">
    <name type="scientific">Emericella nidulans (strain FGSC A4 / ATCC 38163 / CBS 112.46 / NRRL 194 / M139)</name>
    <name type="common">Aspergillus nidulans</name>
    <dbReference type="NCBI Taxonomy" id="227321"/>
    <lineage>
        <taxon>Eukaryota</taxon>
        <taxon>Fungi</taxon>
        <taxon>Dikarya</taxon>
        <taxon>Ascomycota</taxon>
        <taxon>Pezizomycotina</taxon>
        <taxon>Eurotiomycetes</taxon>
        <taxon>Eurotiomycetidae</taxon>
        <taxon>Eurotiales</taxon>
        <taxon>Aspergillaceae</taxon>
        <taxon>Aspergillus</taxon>
        <taxon>Aspergillus subgen. Nidulantes</taxon>
    </lineage>
</organism>
<dbReference type="InParanoid" id="Q5B5W9"/>
<dbReference type="KEGG" id="ani:ANIA_04061"/>
<dbReference type="OMA" id="KMRFYQV"/>
<dbReference type="PANTHER" id="PTHR39401:SF1">
    <property type="entry name" value="SNOAL-LIKE DOMAIN-CONTAINING PROTEIN"/>
    <property type="match status" value="1"/>
</dbReference>
<dbReference type="HOGENOM" id="CLU_107714_2_1_1"/>
<accession>Q5B5W9</accession>
<dbReference type="OrthoDB" id="3468019at2759"/>